<dbReference type="EMBL" id="LXFE01000207">
    <property type="protein sequence ID" value="OLL26289.1"/>
    <property type="molecule type" value="Genomic_DNA"/>
</dbReference>
<evidence type="ECO:0000313" key="2">
    <source>
        <dbReference type="EMBL" id="OLL26289.1"/>
    </source>
</evidence>
<feature type="transmembrane region" description="Helical" evidence="1">
    <location>
        <begin position="28"/>
        <end position="53"/>
    </location>
</feature>
<gene>
    <name evidence="2" type="ORF">NEOLI_001468</name>
</gene>
<proteinExistence type="predicted"/>
<keyword evidence="1" id="KW-0812">Transmembrane</keyword>
<name>A0A1U7LUI7_NEOID</name>
<sequence length="156" mass="17067">MNTNQLSNRSGVANIFSSMSNNTGSGPVVFGSIITVLILIFFCLTYLVALKIVKKRQQARQRSLLPVTERHSIFSFIHARSSMQQGLLVPEIQITFPDEEDADERRYTPGRVVVVQVGESGAAFVAPIQSSSPPAYGQFDTVDIESIGGLKEKGYS</sequence>
<evidence type="ECO:0000256" key="1">
    <source>
        <dbReference type="SAM" id="Phobius"/>
    </source>
</evidence>
<protein>
    <submittedName>
        <fullName evidence="2">Uncharacterized protein</fullName>
    </submittedName>
</protein>
<comment type="caution">
    <text evidence="2">The sequence shown here is derived from an EMBL/GenBank/DDBJ whole genome shotgun (WGS) entry which is preliminary data.</text>
</comment>
<dbReference type="OrthoDB" id="5388417at2759"/>
<organism evidence="2 3">
    <name type="scientific">Neolecta irregularis (strain DAH-3)</name>
    <dbReference type="NCBI Taxonomy" id="1198029"/>
    <lineage>
        <taxon>Eukaryota</taxon>
        <taxon>Fungi</taxon>
        <taxon>Dikarya</taxon>
        <taxon>Ascomycota</taxon>
        <taxon>Taphrinomycotina</taxon>
        <taxon>Neolectales</taxon>
        <taxon>Neolectaceae</taxon>
        <taxon>Neolecta</taxon>
    </lineage>
</organism>
<keyword evidence="3" id="KW-1185">Reference proteome</keyword>
<accession>A0A1U7LUI7</accession>
<reference evidence="2 3" key="1">
    <citation type="submission" date="2016-04" db="EMBL/GenBank/DDBJ databases">
        <title>Evolutionary innovation and constraint leading to complex multicellularity in the Ascomycota.</title>
        <authorList>
            <person name="Cisse O."/>
            <person name="Nguyen A."/>
            <person name="Hewitt D.A."/>
            <person name="Jedd G."/>
            <person name="Stajich J.E."/>
        </authorList>
    </citation>
    <scope>NUCLEOTIDE SEQUENCE [LARGE SCALE GENOMIC DNA]</scope>
    <source>
        <strain evidence="2 3">DAH-3</strain>
    </source>
</reference>
<keyword evidence="1" id="KW-1133">Transmembrane helix</keyword>
<evidence type="ECO:0000313" key="3">
    <source>
        <dbReference type="Proteomes" id="UP000186594"/>
    </source>
</evidence>
<keyword evidence="1" id="KW-0472">Membrane</keyword>
<dbReference type="AlphaFoldDB" id="A0A1U7LUI7"/>
<dbReference type="Proteomes" id="UP000186594">
    <property type="component" value="Unassembled WGS sequence"/>
</dbReference>